<dbReference type="GO" id="GO:0006139">
    <property type="term" value="P:nucleobase-containing compound metabolic process"/>
    <property type="evidence" value="ECO:0007669"/>
    <property type="project" value="InterPro"/>
</dbReference>
<dbReference type="GO" id="GO:0008408">
    <property type="term" value="F:3'-5' exonuclease activity"/>
    <property type="evidence" value="ECO:0007669"/>
    <property type="project" value="InterPro"/>
</dbReference>
<dbReference type="InterPro" id="IPR051086">
    <property type="entry name" value="RNase_D-like"/>
</dbReference>
<dbReference type="EMBL" id="BMMZ01000002">
    <property type="protein sequence ID" value="GGL51791.1"/>
    <property type="molecule type" value="Genomic_DNA"/>
</dbReference>
<dbReference type="InterPro" id="IPR010997">
    <property type="entry name" value="HRDC-like_sf"/>
</dbReference>
<accession>A0A917W011</accession>
<dbReference type="PROSITE" id="PS50967">
    <property type="entry name" value="HRDC"/>
    <property type="match status" value="1"/>
</dbReference>
<dbReference type="Pfam" id="PF01612">
    <property type="entry name" value="DNA_pol_A_exo1"/>
    <property type="match status" value="1"/>
</dbReference>
<dbReference type="InterPro" id="IPR036397">
    <property type="entry name" value="RNaseH_sf"/>
</dbReference>
<dbReference type="Proteomes" id="UP000613840">
    <property type="component" value="Unassembled WGS sequence"/>
</dbReference>
<dbReference type="Gene3D" id="3.30.420.10">
    <property type="entry name" value="Ribonuclease H-like superfamily/Ribonuclease H"/>
    <property type="match status" value="1"/>
</dbReference>
<keyword evidence="4" id="KW-1185">Reference proteome</keyword>
<dbReference type="Pfam" id="PF00570">
    <property type="entry name" value="HRDC"/>
    <property type="match status" value="1"/>
</dbReference>
<dbReference type="InterPro" id="IPR002121">
    <property type="entry name" value="HRDC_dom"/>
</dbReference>
<feature type="region of interest" description="Disordered" evidence="1">
    <location>
        <begin position="1"/>
        <end position="20"/>
    </location>
</feature>
<dbReference type="SMART" id="SM00474">
    <property type="entry name" value="35EXOc"/>
    <property type="match status" value="1"/>
</dbReference>
<name>A0A917W011_9ACTN</name>
<reference evidence="3" key="1">
    <citation type="journal article" date="2014" name="Int. J. Syst. Evol. Microbiol.">
        <title>Complete genome sequence of Corynebacterium casei LMG S-19264T (=DSM 44701T), isolated from a smear-ripened cheese.</title>
        <authorList>
            <consortium name="US DOE Joint Genome Institute (JGI-PGF)"/>
            <person name="Walter F."/>
            <person name="Albersmeier A."/>
            <person name="Kalinowski J."/>
            <person name="Ruckert C."/>
        </authorList>
    </citation>
    <scope>NUCLEOTIDE SEQUENCE</scope>
    <source>
        <strain evidence="3">CGMCC 4.7306</strain>
    </source>
</reference>
<dbReference type="GO" id="GO:0003676">
    <property type="term" value="F:nucleic acid binding"/>
    <property type="evidence" value="ECO:0007669"/>
    <property type="project" value="InterPro"/>
</dbReference>
<evidence type="ECO:0000259" key="2">
    <source>
        <dbReference type="PROSITE" id="PS50967"/>
    </source>
</evidence>
<dbReference type="AlphaFoldDB" id="A0A917W011"/>
<evidence type="ECO:0000313" key="3">
    <source>
        <dbReference type="EMBL" id="GGL51791.1"/>
    </source>
</evidence>
<dbReference type="SMART" id="SM00341">
    <property type="entry name" value="HRDC"/>
    <property type="match status" value="1"/>
</dbReference>
<dbReference type="InterPro" id="IPR012337">
    <property type="entry name" value="RNaseH-like_sf"/>
</dbReference>
<evidence type="ECO:0000313" key="4">
    <source>
        <dbReference type="Proteomes" id="UP000613840"/>
    </source>
</evidence>
<protein>
    <submittedName>
        <fullName evidence="3">Ribonuclease D</fullName>
    </submittedName>
</protein>
<dbReference type="InterPro" id="IPR044876">
    <property type="entry name" value="HRDC_dom_sf"/>
</dbReference>
<organism evidence="3 4">
    <name type="scientific">Microlunatus endophyticus</name>
    <dbReference type="NCBI Taxonomy" id="1716077"/>
    <lineage>
        <taxon>Bacteria</taxon>
        <taxon>Bacillati</taxon>
        <taxon>Actinomycetota</taxon>
        <taxon>Actinomycetes</taxon>
        <taxon>Propionibacteriales</taxon>
        <taxon>Propionibacteriaceae</taxon>
        <taxon>Microlunatus</taxon>
    </lineage>
</organism>
<sequence length="430" mass="47663">MTSPTTPDRLDPDEPDAAGEDDVRLLTEPADGLGDVVADQAHYRDAVAALGSGTGPVAIDAERAHGFRYSNRAYLIQLRRQGSGTVLIDPVALAPAGRPADLGDLDRLIIGAEWIIHAAHQDLPCLVEIGLVPSRIFDTELAGRLLGYPRVNLGTLIEEFFGVRLLKEHSAADWSKRPLPTDWLNYAALDVELLIELREAMAVRLDEAGKTEWARQEFEYLAVHSTDPAEPRPDPWRRTSGIHRIRSRRGLAVVAELWLARDEIARRTDRTPGKILPDLAIAEIAALRNPTPQAVRDLPTFRRRSTRRYETNWIAAIERAQSLPESQLPPLHRHSDGPPQQARLWAGRDPVAATRLAAVREALTARSAELTLPVENLLTPDYVRRLAWRPPEPLDESSVDSFLAGLGARAWQREIVVPLLTPLLDQPAGQ</sequence>
<dbReference type="Pfam" id="PF18305">
    <property type="entry name" value="DNA_pol_A_exoN"/>
    <property type="match status" value="1"/>
</dbReference>
<dbReference type="SUPFAM" id="SSF53098">
    <property type="entry name" value="Ribonuclease H-like"/>
    <property type="match status" value="1"/>
</dbReference>
<dbReference type="InterPro" id="IPR002562">
    <property type="entry name" value="3'-5'_exonuclease_dom"/>
</dbReference>
<evidence type="ECO:0000256" key="1">
    <source>
        <dbReference type="SAM" id="MobiDB-lite"/>
    </source>
</evidence>
<gene>
    <name evidence="3" type="primary">rnd</name>
    <name evidence="3" type="ORF">GCM10011575_07550</name>
</gene>
<dbReference type="RefSeq" id="WP_188893867.1">
    <property type="nucleotide sequence ID" value="NZ_BMMZ01000002.1"/>
</dbReference>
<dbReference type="InterPro" id="IPR041605">
    <property type="entry name" value="Exo_C"/>
</dbReference>
<dbReference type="PANTHER" id="PTHR47649:SF1">
    <property type="entry name" value="RIBONUCLEASE D"/>
    <property type="match status" value="1"/>
</dbReference>
<comment type="caution">
    <text evidence="3">The sequence shown here is derived from an EMBL/GenBank/DDBJ whole genome shotgun (WGS) entry which is preliminary data.</text>
</comment>
<reference evidence="3" key="2">
    <citation type="submission" date="2020-09" db="EMBL/GenBank/DDBJ databases">
        <authorList>
            <person name="Sun Q."/>
            <person name="Zhou Y."/>
        </authorList>
    </citation>
    <scope>NUCLEOTIDE SEQUENCE</scope>
    <source>
        <strain evidence="3">CGMCC 4.7306</strain>
    </source>
</reference>
<feature type="domain" description="HRDC" evidence="2">
    <location>
        <begin position="247"/>
        <end position="327"/>
    </location>
</feature>
<dbReference type="CDD" id="cd06142">
    <property type="entry name" value="RNaseD_exo"/>
    <property type="match status" value="1"/>
</dbReference>
<dbReference type="SUPFAM" id="SSF47819">
    <property type="entry name" value="HRDC-like"/>
    <property type="match status" value="1"/>
</dbReference>
<dbReference type="GO" id="GO:0000166">
    <property type="term" value="F:nucleotide binding"/>
    <property type="evidence" value="ECO:0007669"/>
    <property type="project" value="InterPro"/>
</dbReference>
<proteinExistence type="predicted"/>
<dbReference type="Gene3D" id="1.10.150.80">
    <property type="entry name" value="HRDC domain"/>
    <property type="match status" value="2"/>
</dbReference>
<dbReference type="PANTHER" id="PTHR47649">
    <property type="entry name" value="RIBONUCLEASE D"/>
    <property type="match status" value="1"/>
</dbReference>
<feature type="compositionally biased region" description="Acidic residues" evidence="1">
    <location>
        <begin position="11"/>
        <end position="20"/>
    </location>
</feature>